<feature type="domain" description="EF-hand" evidence="4">
    <location>
        <begin position="158"/>
        <end position="193"/>
    </location>
</feature>
<keyword evidence="2" id="KW-0677">Repeat</keyword>
<evidence type="ECO:0000259" key="4">
    <source>
        <dbReference type="PROSITE" id="PS50222"/>
    </source>
</evidence>
<dbReference type="EMBL" id="AP028921">
    <property type="protein sequence ID" value="BET01655.1"/>
    <property type="molecule type" value="Genomic_DNA"/>
</dbReference>
<accession>A0ABN7BDA3</accession>
<dbReference type="CDD" id="cd00051">
    <property type="entry name" value="EFh"/>
    <property type="match status" value="2"/>
</dbReference>
<evidence type="ECO:0000256" key="3">
    <source>
        <dbReference type="ARBA" id="ARBA00022837"/>
    </source>
</evidence>
<protein>
    <submittedName>
        <fullName evidence="5">EFh</fullName>
    </submittedName>
</protein>
<evidence type="ECO:0000313" key="5">
    <source>
        <dbReference type="EMBL" id="BET01655.1"/>
    </source>
</evidence>
<gene>
    <name evidence="5" type="ORF">NTJ_14471</name>
</gene>
<sequence length="254" mass="29085">MLDEEEGKVVIEDEEELPRSILKKPHRHHHHRKGSLCRRICNYLRTAWTGVKFSLEAEVEEGEPLPPRARPESLKSLTRVTRFTEAELKRIYRGFKAECPSGLVKEDTFRCIYSQFFPQGANSSQYATYVFHTLDQANTGTLSFQDLVRGLSVLCRGSVEERLKWTFTLYDINKDGKITREELADVITSVYNLLGRLSPLQCDEDHETLASKIDVIFQRLDQNNDGVVTWEEFLEACTADETITSSMAVFDSAI</sequence>
<evidence type="ECO:0000256" key="2">
    <source>
        <dbReference type="ARBA" id="ARBA00022737"/>
    </source>
</evidence>
<dbReference type="SUPFAM" id="SSF47473">
    <property type="entry name" value="EF-hand"/>
    <property type="match status" value="1"/>
</dbReference>
<name>A0ABN7BDA3_9HEMI</name>
<dbReference type="Gene3D" id="1.10.238.10">
    <property type="entry name" value="EF-hand"/>
    <property type="match status" value="1"/>
</dbReference>
<keyword evidence="6" id="KW-1185">Reference proteome</keyword>
<dbReference type="PRINTS" id="PR00450">
    <property type="entry name" value="RECOVERIN"/>
</dbReference>
<organism evidence="5 6">
    <name type="scientific">Nesidiocoris tenuis</name>
    <dbReference type="NCBI Taxonomy" id="355587"/>
    <lineage>
        <taxon>Eukaryota</taxon>
        <taxon>Metazoa</taxon>
        <taxon>Ecdysozoa</taxon>
        <taxon>Arthropoda</taxon>
        <taxon>Hexapoda</taxon>
        <taxon>Insecta</taxon>
        <taxon>Pterygota</taxon>
        <taxon>Neoptera</taxon>
        <taxon>Paraneoptera</taxon>
        <taxon>Hemiptera</taxon>
        <taxon>Heteroptera</taxon>
        <taxon>Panheteroptera</taxon>
        <taxon>Cimicomorpha</taxon>
        <taxon>Miridae</taxon>
        <taxon>Dicyphina</taxon>
        <taxon>Nesidiocoris</taxon>
    </lineage>
</organism>
<keyword evidence="3" id="KW-0106">Calcium</keyword>
<feature type="domain" description="EF-hand" evidence="4">
    <location>
        <begin position="208"/>
        <end position="243"/>
    </location>
</feature>
<evidence type="ECO:0000256" key="1">
    <source>
        <dbReference type="ARBA" id="ARBA00022723"/>
    </source>
</evidence>
<dbReference type="Pfam" id="PF13499">
    <property type="entry name" value="EF-hand_7"/>
    <property type="match status" value="1"/>
</dbReference>
<reference evidence="5 6" key="1">
    <citation type="submission" date="2023-09" db="EMBL/GenBank/DDBJ databases">
        <title>Nesidiocoris tenuis whole genome shotgun sequence.</title>
        <authorList>
            <person name="Shibata T."/>
            <person name="Shimoda M."/>
            <person name="Kobayashi T."/>
            <person name="Uehara T."/>
        </authorList>
    </citation>
    <scope>NUCLEOTIDE SEQUENCE [LARGE SCALE GENOMIC DNA]</scope>
    <source>
        <strain evidence="5 6">Japan</strain>
    </source>
</reference>
<dbReference type="InterPro" id="IPR002048">
    <property type="entry name" value="EF_hand_dom"/>
</dbReference>
<dbReference type="InterPro" id="IPR018247">
    <property type="entry name" value="EF_Hand_1_Ca_BS"/>
</dbReference>
<dbReference type="InterPro" id="IPR011992">
    <property type="entry name" value="EF-hand-dom_pair"/>
</dbReference>
<proteinExistence type="predicted"/>
<keyword evidence="1" id="KW-0479">Metal-binding</keyword>
<dbReference type="InterPro" id="IPR028846">
    <property type="entry name" value="Recoverin"/>
</dbReference>
<dbReference type="Proteomes" id="UP001307889">
    <property type="component" value="Chromosome 13"/>
</dbReference>
<feature type="domain" description="EF-hand" evidence="4">
    <location>
        <begin position="122"/>
        <end position="157"/>
    </location>
</feature>
<dbReference type="PANTHER" id="PTHR23055:SF167">
    <property type="entry name" value="EF-HAND DOMAIN-CONTAINING PROTEIN"/>
    <property type="match status" value="1"/>
</dbReference>
<dbReference type="SMART" id="SM00054">
    <property type="entry name" value="EFh"/>
    <property type="match status" value="3"/>
</dbReference>
<dbReference type="PROSITE" id="PS50222">
    <property type="entry name" value="EF_HAND_2"/>
    <property type="match status" value="3"/>
</dbReference>
<dbReference type="PROSITE" id="PS00018">
    <property type="entry name" value="EF_HAND_1"/>
    <property type="match status" value="2"/>
</dbReference>
<dbReference type="PANTHER" id="PTHR23055">
    <property type="entry name" value="CALCIUM BINDING PROTEINS"/>
    <property type="match status" value="1"/>
</dbReference>
<evidence type="ECO:0000313" key="6">
    <source>
        <dbReference type="Proteomes" id="UP001307889"/>
    </source>
</evidence>